<feature type="domain" description="Platelet-derived growth factor (PDGF) family profile" evidence="7">
    <location>
        <begin position="131"/>
        <end position="209"/>
    </location>
</feature>
<evidence type="ECO:0000256" key="2">
    <source>
        <dbReference type="ARBA" id="ARBA00023030"/>
    </source>
</evidence>
<dbReference type="GO" id="GO:0005615">
    <property type="term" value="C:extracellular space"/>
    <property type="evidence" value="ECO:0007669"/>
    <property type="project" value="TreeGrafter"/>
</dbReference>
<evidence type="ECO:0000313" key="9">
    <source>
        <dbReference type="Proteomes" id="UP001219518"/>
    </source>
</evidence>
<accession>A0AAE1HI04</accession>
<organism evidence="8 9">
    <name type="scientific">Frankliniella fusca</name>
    <dbReference type="NCBI Taxonomy" id="407009"/>
    <lineage>
        <taxon>Eukaryota</taxon>
        <taxon>Metazoa</taxon>
        <taxon>Ecdysozoa</taxon>
        <taxon>Arthropoda</taxon>
        <taxon>Hexapoda</taxon>
        <taxon>Insecta</taxon>
        <taxon>Pterygota</taxon>
        <taxon>Neoptera</taxon>
        <taxon>Paraneoptera</taxon>
        <taxon>Thysanoptera</taxon>
        <taxon>Terebrantia</taxon>
        <taxon>Thripoidea</taxon>
        <taxon>Thripidae</taxon>
        <taxon>Frankliniella</taxon>
    </lineage>
</organism>
<comment type="caution">
    <text evidence="8">The sequence shown here is derived from an EMBL/GenBank/DDBJ whole genome shotgun (WGS) entry which is preliminary data.</text>
</comment>
<dbReference type="AlphaFoldDB" id="A0AAE1HI04"/>
<dbReference type="PROSITE" id="PS51257">
    <property type="entry name" value="PROKAR_LIPOPROTEIN"/>
    <property type="match status" value="1"/>
</dbReference>
<dbReference type="Proteomes" id="UP001219518">
    <property type="component" value="Unassembled WGS sequence"/>
</dbReference>
<evidence type="ECO:0000256" key="1">
    <source>
        <dbReference type="ARBA" id="ARBA00006686"/>
    </source>
</evidence>
<name>A0AAE1HI04_9NEOP</name>
<evidence type="ECO:0000256" key="3">
    <source>
        <dbReference type="ARBA" id="ARBA00023246"/>
    </source>
</evidence>
<gene>
    <name evidence="8" type="ORF">KUF71_010725</name>
</gene>
<comment type="similarity">
    <text evidence="1 4">Belongs to the PDGF/VEGF growth factor family.</text>
</comment>
<keyword evidence="6" id="KW-0732">Signal</keyword>
<proteinExistence type="inferred from homology"/>
<keyword evidence="3" id="KW-0497">Mitogen</keyword>
<evidence type="ECO:0000256" key="6">
    <source>
        <dbReference type="SAM" id="SignalP"/>
    </source>
</evidence>
<feature type="signal peptide" evidence="6">
    <location>
        <begin position="1"/>
        <end position="26"/>
    </location>
</feature>
<reference evidence="8" key="2">
    <citation type="journal article" date="2023" name="BMC Genomics">
        <title>Pest status, molecular evolution, and epigenetic factors derived from the genome assembly of Frankliniella fusca, a thysanopteran phytovirus vector.</title>
        <authorList>
            <person name="Catto M.A."/>
            <person name="Labadie P.E."/>
            <person name="Jacobson A.L."/>
            <person name="Kennedy G.G."/>
            <person name="Srinivasan R."/>
            <person name="Hunt B.G."/>
        </authorList>
    </citation>
    <scope>NUCLEOTIDE SEQUENCE</scope>
    <source>
        <strain evidence="8">PL_HMW_Pooled</strain>
    </source>
</reference>
<reference evidence="8" key="1">
    <citation type="submission" date="2021-07" db="EMBL/GenBank/DDBJ databases">
        <authorList>
            <person name="Catto M.A."/>
            <person name="Jacobson A."/>
            <person name="Kennedy G."/>
            <person name="Labadie P."/>
            <person name="Hunt B.G."/>
            <person name="Srinivasan R."/>
        </authorList>
    </citation>
    <scope>NUCLEOTIDE SEQUENCE</scope>
    <source>
        <strain evidence="8">PL_HMW_Pooled</strain>
        <tissue evidence="8">Head</tissue>
    </source>
</reference>
<keyword evidence="2 4" id="KW-0339">Growth factor</keyword>
<dbReference type="PANTHER" id="PTHR11633:SF1">
    <property type="entry name" value="LD28763P"/>
    <property type="match status" value="1"/>
</dbReference>
<dbReference type="SUPFAM" id="SSF57501">
    <property type="entry name" value="Cystine-knot cytokines"/>
    <property type="match status" value="1"/>
</dbReference>
<dbReference type="SMART" id="SM00141">
    <property type="entry name" value="PDGF"/>
    <property type="match status" value="1"/>
</dbReference>
<dbReference type="GO" id="GO:0070851">
    <property type="term" value="F:growth factor receptor binding"/>
    <property type="evidence" value="ECO:0007669"/>
    <property type="project" value="TreeGrafter"/>
</dbReference>
<dbReference type="PANTHER" id="PTHR11633">
    <property type="entry name" value="PLATELET-DERIVED GROWTH FACTOR"/>
    <property type="match status" value="1"/>
</dbReference>
<dbReference type="Pfam" id="PF00341">
    <property type="entry name" value="PDGF"/>
    <property type="match status" value="1"/>
</dbReference>
<dbReference type="PROSITE" id="PS50278">
    <property type="entry name" value="PDGF_2"/>
    <property type="match status" value="1"/>
</dbReference>
<evidence type="ECO:0000256" key="5">
    <source>
        <dbReference type="SAM" id="MobiDB-lite"/>
    </source>
</evidence>
<feature type="chain" id="PRO_5042089391" evidence="6">
    <location>
        <begin position="27"/>
        <end position="309"/>
    </location>
</feature>
<dbReference type="GO" id="GO:0051781">
    <property type="term" value="P:positive regulation of cell division"/>
    <property type="evidence" value="ECO:0007669"/>
    <property type="project" value="UniProtKB-KW"/>
</dbReference>
<dbReference type="InterPro" id="IPR000072">
    <property type="entry name" value="PDGF/VEGF_dom"/>
</dbReference>
<evidence type="ECO:0000256" key="4">
    <source>
        <dbReference type="RuleBase" id="RU003818"/>
    </source>
</evidence>
<dbReference type="EMBL" id="JAHWGI010001038">
    <property type="protein sequence ID" value="KAK3921553.1"/>
    <property type="molecule type" value="Genomic_DNA"/>
</dbReference>
<protein>
    <submittedName>
        <fullName evidence="8">Snake venom vascular endothelial growth factor toxin vammin</fullName>
    </submittedName>
</protein>
<dbReference type="GO" id="GO:0016020">
    <property type="term" value="C:membrane"/>
    <property type="evidence" value="ECO:0007669"/>
    <property type="project" value="InterPro"/>
</dbReference>
<dbReference type="Gene3D" id="2.10.90.10">
    <property type="entry name" value="Cystine-knot cytokines"/>
    <property type="match status" value="1"/>
</dbReference>
<evidence type="ECO:0000259" key="7">
    <source>
        <dbReference type="PROSITE" id="PS50278"/>
    </source>
</evidence>
<dbReference type="PROSITE" id="PS00249">
    <property type="entry name" value="PDGF_1"/>
    <property type="match status" value="1"/>
</dbReference>
<feature type="region of interest" description="Disordered" evidence="5">
    <location>
        <begin position="290"/>
        <end position="309"/>
    </location>
</feature>
<evidence type="ECO:0000313" key="8">
    <source>
        <dbReference type="EMBL" id="KAK3921553.1"/>
    </source>
</evidence>
<dbReference type="GO" id="GO:0008083">
    <property type="term" value="F:growth factor activity"/>
    <property type="evidence" value="ECO:0007669"/>
    <property type="project" value="UniProtKB-KW"/>
</dbReference>
<keyword evidence="9" id="KW-1185">Reference proteome</keyword>
<dbReference type="InterPro" id="IPR029034">
    <property type="entry name" value="Cystine-knot_cytokine"/>
</dbReference>
<dbReference type="InterPro" id="IPR023581">
    <property type="entry name" value="PD_growth_factor_CS"/>
</dbReference>
<dbReference type="GO" id="GO:0008284">
    <property type="term" value="P:positive regulation of cell population proliferation"/>
    <property type="evidence" value="ECO:0007669"/>
    <property type="project" value="TreeGrafter"/>
</dbReference>
<sequence>MDLRRPAPLLLLAAVVLVTCAVTALGCGPEPGSGSSRRRRDTDFVFPGHGHDELYEFNPFRKHLTLEQINALNDLETVEDMVNVLSNRSHDIESPVIARASVNLLVGPRIGGGHQGQARSPNVITPPQPKCQPRLQIVPLKPEDHISHIYLPRCVEIERCSGCCFDETRFSCQPTKTEQVAFRVKKYGWTDQKVSSEIVHVEKHLECRCGCIKQAKDCNALQEYDAKDCTCRCGQDDEKKKCKSFSNKRWDDESCKCICRGNVQECTTGLDFDPSTCMCTAAPQNRRRPDNTYKLDKRRRRWQNRTSDP</sequence>